<dbReference type="InterPro" id="IPR057326">
    <property type="entry name" value="KR_dom"/>
</dbReference>
<name>A0AB34KSS4_9PEZI</name>
<gene>
    <name evidence="5" type="ORF">WHR41_05435</name>
</gene>
<evidence type="ECO:0000313" key="6">
    <source>
        <dbReference type="Proteomes" id="UP000803884"/>
    </source>
</evidence>
<dbReference type="PANTHER" id="PTHR42760:SF37">
    <property type="entry name" value="CLAVALDEHYDE DEHYDROGENASE"/>
    <property type="match status" value="1"/>
</dbReference>
<dbReference type="RefSeq" id="XP_069229428.1">
    <property type="nucleotide sequence ID" value="XM_069374040.1"/>
</dbReference>
<dbReference type="InterPro" id="IPR002347">
    <property type="entry name" value="SDR_fam"/>
</dbReference>
<dbReference type="SUPFAM" id="SSF51735">
    <property type="entry name" value="NAD(P)-binding Rossmann-fold domains"/>
    <property type="match status" value="1"/>
</dbReference>
<dbReference type="CDD" id="cd05233">
    <property type="entry name" value="SDR_c"/>
    <property type="match status" value="1"/>
</dbReference>
<evidence type="ECO:0000256" key="3">
    <source>
        <dbReference type="RuleBase" id="RU000363"/>
    </source>
</evidence>
<evidence type="ECO:0000313" key="5">
    <source>
        <dbReference type="EMBL" id="KAL1586323.1"/>
    </source>
</evidence>
<comment type="similarity">
    <text evidence="1 3">Belongs to the short-chain dehydrogenases/reductases (SDR) family.</text>
</comment>
<dbReference type="Pfam" id="PF00106">
    <property type="entry name" value="adh_short"/>
    <property type="match status" value="1"/>
</dbReference>
<reference evidence="5 6" key="1">
    <citation type="journal article" date="2020" name="Microbiol. Resour. Announc.">
        <title>Draft Genome Sequence of a Cladosporium Species Isolated from the Mesophotic Ascidian Didemnum maculosum.</title>
        <authorList>
            <person name="Gioti A."/>
            <person name="Siaperas R."/>
            <person name="Nikolaivits E."/>
            <person name="Le Goff G."/>
            <person name="Ouazzani J."/>
            <person name="Kotoulas G."/>
            <person name="Topakas E."/>
        </authorList>
    </citation>
    <scope>NUCLEOTIDE SEQUENCE [LARGE SCALE GENOMIC DNA]</scope>
    <source>
        <strain evidence="5 6">TM138-S3</strain>
    </source>
</reference>
<dbReference type="GeneID" id="96006878"/>
<comment type="caution">
    <text evidence="5">The sequence shown here is derived from an EMBL/GenBank/DDBJ whole genome shotgun (WGS) entry which is preliminary data.</text>
</comment>
<keyword evidence="2" id="KW-0560">Oxidoreductase</keyword>
<evidence type="ECO:0000259" key="4">
    <source>
        <dbReference type="SMART" id="SM00822"/>
    </source>
</evidence>
<evidence type="ECO:0000256" key="2">
    <source>
        <dbReference type="ARBA" id="ARBA00023002"/>
    </source>
</evidence>
<dbReference type="PRINTS" id="PR00081">
    <property type="entry name" value="GDHRDH"/>
</dbReference>
<dbReference type="AlphaFoldDB" id="A0AB34KSS4"/>
<evidence type="ECO:0000256" key="1">
    <source>
        <dbReference type="ARBA" id="ARBA00006484"/>
    </source>
</evidence>
<accession>A0AB34KSS4</accession>
<dbReference type="EMBL" id="JAAQHG020000015">
    <property type="protein sequence ID" value="KAL1586323.1"/>
    <property type="molecule type" value="Genomic_DNA"/>
</dbReference>
<proteinExistence type="inferred from homology"/>
<dbReference type="Proteomes" id="UP000803884">
    <property type="component" value="Unassembled WGS sequence"/>
</dbReference>
<dbReference type="PANTHER" id="PTHR42760">
    <property type="entry name" value="SHORT-CHAIN DEHYDROGENASES/REDUCTASES FAMILY MEMBER"/>
    <property type="match status" value="1"/>
</dbReference>
<dbReference type="SMART" id="SM00822">
    <property type="entry name" value="PKS_KR"/>
    <property type="match status" value="1"/>
</dbReference>
<dbReference type="Gene3D" id="3.40.50.720">
    <property type="entry name" value="NAD(P)-binding Rossmann-like Domain"/>
    <property type="match status" value="1"/>
</dbReference>
<dbReference type="InterPro" id="IPR036291">
    <property type="entry name" value="NAD(P)-bd_dom_sf"/>
</dbReference>
<organism evidence="5 6">
    <name type="scientific">Cladosporium halotolerans</name>
    <dbReference type="NCBI Taxonomy" id="1052096"/>
    <lineage>
        <taxon>Eukaryota</taxon>
        <taxon>Fungi</taxon>
        <taxon>Dikarya</taxon>
        <taxon>Ascomycota</taxon>
        <taxon>Pezizomycotina</taxon>
        <taxon>Dothideomycetes</taxon>
        <taxon>Dothideomycetidae</taxon>
        <taxon>Cladosporiales</taxon>
        <taxon>Cladosporiaceae</taxon>
        <taxon>Cladosporium</taxon>
    </lineage>
</organism>
<feature type="domain" description="Ketoreductase" evidence="4">
    <location>
        <begin position="41"/>
        <end position="233"/>
    </location>
</feature>
<sequence>MPPPRGIPNPIEGPGDFTVTKTVHNDTYPAIDPTKQDLSGKVVFISGASRGIGQAIATSFANAGASGLVLAARSSIEATENAIKQAAKDAGRPVPEVLGVKMEVTNFESVSNAAAEVERKFGRLDVIINNAGVIDMTAIIESDPEKWWKVWEVNVKGPYLVAKAFLPLVLKTQDSLKQVITVASVGAHLTVPSLSAYQPSKLAVVRFTEFIHSEYGAQGVTAISIHPGNILTEMATSADMPEELRFVFTESVELPADTIVWLAAEKRDWLSGRYVNVTWDMPQLEEKRGAIVEGDRLRVKLDVDF</sequence>
<keyword evidence="6" id="KW-1185">Reference proteome</keyword>
<protein>
    <recommendedName>
        <fullName evidence="4">Ketoreductase domain-containing protein</fullName>
    </recommendedName>
</protein>
<dbReference type="PRINTS" id="PR00080">
    <property type="entry name" value="SDRFAMILY"/>
</dbReference>
<dbReference type="GO" id="GO:0016616">
    <property type="term" value="F:oxidoreductase activity, acting on the CH-OH group of donors, NAD or NADP as acceptor"/>
    <property type="evidence" value="ECO:0007669"/>
    <property type="project" value="UniProtKB-ARBA"/>
</dbReference>